<feature type="region of interest" description="Disordered" evidence="1">
    <location>
        <begin position="53"/>
        <end position="76"/>
    </location>
</feature>
<dbReference type="Gramene" id="LPERR12G00270.1">
    <property type="protein sequence ID" value="LPERR12G00270.1"/>
    <property type="gene ID" value="LPERR12G00270"/>
</dbReference>
<dbReference type="AlphaFoldDB" id="A0A0D9XVX2"/>
<sequence>MGEGIEGNAEEEVQLPRGVGGLEGFAAAACCQGSEIGLLMLVGFGSGKGKVEMDEGAAGGDEEDLQGVAGIRGWHR</sequence>
<dbReference type="EnsemblPlants" id="LPERR12G00270.1">
    <property type="protein sequence ID" value="LPERR12G00270.1"/>
    <property type="gene ID" value="LPERR12G00270"/>
</dbReference>
<keyword evidence="3" id="KW-1185">Reference proteome</keyword>
<evidence type="ECO:0000313" key="3">
    <source>
        <dbReference type="Proteomes" id="UP000032180"/>
    </source>
</evidence>
<reference evidence="2 3" key="1">
    <citation type="submission" date="2012-08" db="EMBL/GenBank/DDBJ databases">
        <title>Oryza genome evolution.</title>
        <authorList>
            <person name="Wing R.A."/>
        </authorList>
    </citation>
    <scope>NUCLEOTIDE SEQUENCE</scope>
</reference>
<protein>
    <submittedName>
        <fullName evidence="2">Uncharacterized protein</fullName>
    </submittedName>
</protein>
<dbReference type="Proteomes" id="UP000032180">
    <property type="component" value="Chromosome 12"/>
</dbReference>
<evidence type="ECO:0000256" key="1">
    <source>
        <dbReference type="SAM" id="MobiDB-lite"/>
    </source>
</evidence>
<reference evidence="2" key="3">
    <citation type="submission" date="2015-04" db="UniProtKB">
        <authorList>
            <consortium name="EnsemblPlants"/>
        </authorList>
    </citation>
    <scope>IDENTIFICATION</scope>
</reference>
<name>A0A0D9XVX2_9ORYZ</name>
<proteinExistence type="predicted"/>
<evidence type="ECO:0000313" key="2">
    <source>
        <dbReference type="EnsemblPlants" id="LPERR12G00270.1"/>
    </source>
</evidence>
<accession>A0A0D9XVX2</accession>
<organism evidence="2 3">
    <name type="scientific">Leersia perrieri</name>
    <dbReference type="NCBI Taxonomy" id="77586"/>
    <lineage>
        <taxon>Eukaryota</taxon>
        <taxon>Viridiplantae</taxon>
        <taxon>Streptophyta</taxon>
        <taxon>Embryophyta</taxon>
        <taxon>Tracheophyta</taxon>
        <taxon>Spermatophyta</taxon>
        <taxon>Magnoliopsida</taxon>
        <taxon>Liliopsida</taxon>
        <taxon>Poales</taxon>
        <taxon>Poaceae</taxon>
        <taxon>BOP clade</taxon>
        <taxon>Oryzoideae</taxon>
        <taxon>Oryzeae</taxon>
        <taxon>Oryzinae</taxon>
        <taxon>Leersia</taxon>
    </lineage>
</organism>
<reference evidence="3" key="2">
    <citation type="submission" date="2013-12" db="EMBL/GenBank/DDBJ databases">
        <authorList>
            <person name="Yu Y."/>
            <person name="Lee S."/>
            <person name="de Baynast K."/>
            <person name="Wissotski M."/>
            <person name="Liu L."/>
            <person name="Talag J."/>
            <person name="Goicoechea J."/>
            <person name="Angelova A."/>
            <person name="Jetty R."/>
            <person name="Kudrna D."/>
            <person name="Golser W."/>
            <person name="Rivera L."/>
            <person name="Zhang J."/>
            <person name="Wing R."/>
        </authorList>
    </citation>
    <scope>NUCLEOTIDE SEQUENCE</scope>
</reference>
<dbReference type="HOGENOM" id="CLU_2658025_0_0_1"/>